<dbReference type="InterPro" id="IPR009959">
    <property type="entry name" value="Cyclase_SnoaL-like"/>
</dbReference>
<dbReference type="Proteomes" id="UP001155059">
    <property type="component" value="Unassembled WGS sequence"/>
</dbReference>
<accession>A0A9X1YYD1</accession>
<proteinExistence type="predicted"/>
<dbReference type="Gene3D" id="3.10.450.50">
    <property type="match status" value="1"/>
</dbReference>
<dbReference type="PANTHER" id="PTHR38436:SF1">
    <property type="entry name" value="ESTER CYCLASE"/>
    <property type="match status" value="1"/>
</dbReference>
<protein>
    <submittedName>
        <fullName evidence="1">Ester cyclase</fullName>
    </submittedName>
</protein>
<dbReference type="GO" id="GO:0030638">
    <property type="term" value="P:polyketide metabolic process"/>
    <property type="evidence" value="ECO:0007669"/>
    <property type="project" value="InterPro"/>
</dbReference>
<evidence type="ECO:0000313" key="2">
    <source>
        <dbReference type="Proteomes" id="UP001155059"/>
    </source>
</evidence>
<comment type="caution">
    <text evidence="1">The sequence shown here is derived from an EMBL/GenBank/DDBJ whole genome shotgun (WGS) entry which is preliminary data.</text>
</comment>
<dbReference type="EMBL" id="JALQCW010000063">
    <property type="protein sequence ID" value="MCK9800326.1"/>
    <property type="molecule type" value="Genomic_DNA"/>
</dbReference>
<dbReference type="SUPFAM" id="SSF54427">
    <property type="entry name" value="NTF2-like"/>
    <property type="match status" value="1"/>
</dbReference>
<dbReference type="AlphaFoldDB" id="A0A9X1YYD1"/>
<dbReference type="InterPro" id="IPR032710">
    <property type="entry name" value="NTF2-like_dom_sf"/>
</dbReference>
<dbReference type="RefSeq" id="WP_268266244.1">
    <property type="nucleotide sequence ID" value="NZ_JALQCW010000063.1"/>
</dbReference>
<dbReference type="Pfam" id="PF07366">
    <property type="entry name" value="SnoaL"/>
    <property type="match status" value="1"/>
</dbReference>
<sequence length="154" mass="17519">MQSLIHLTRQRFSEEIVDISVEANKELVHKFYAAIQREDYVAAASFCHEDFVFYTQVDTPILGSAGFIQSEKKNFDAFEGFSFTIEALFAEGDQVAAYMLFDGRQTGVFDGVEPKGTRVRFSLMMILTISDGKIIEKRAHFDRMDIRKQLSAIA</sequence>
<gene>
    <name evidence="1" type="ORF">M1B34_22210</name>
</gene>
<reference evidence="1 2" key="2">
    <citation type="journal article" date="2023" name="Plant Pathol.">
        <title>Dismantling and reorganizing Pseudomonas marginalis sensu#lato.</title>
        <authorList>
            <person name="Sawada H."/>
            <person name="Fujikawa T."/>
            <person name="Satou M."/>
        </authorList>
    </citation>
    <scope>NUCLEOTIDE SEQUENCE [LARGE SCALE GENOMIC DNA]</scope>
    <source>
        <strain evidence="1 2">MAFF 302030</strain>
    </source>
</reference>
<dbReference type="PANTHER" id="PTHR38436">
    <property type="entry name" value="POLYKETIDE CYCLASE SNOAL-LIKE DOMAIN"/>
    <property type="match status" value="1"/>
</dbReference>
<organism evidence="1 2">
    <name type="scientific">Pseudomonas morbosilactucae</name>
    <dbReference type="NCBI Taxonomy" id="2938197"/>
    <lineage>
        <taxon>Bacteria</taxon>
        <taxon>Pseudomonadati</taxon>
        <taxon>Pseudomonadota</taxon>
        <taxon>Gammaproteobacteria</taxon>
        <taxon>Pseudomonadales</taxon>
        <taxon>Pseudomonadaceae</taxon>
        <taxon>Pseudomonas</taxon>
    </lineage>
</organism>
<evidence type="ECO:0000313" key="1">
    <source>
        <dbReference type="EMBL" id="MCK9800326.1"/>
    </source>
</evidence>
<name>A0A9X1YYD1_9PSED</name>
<reference evidence="1 2" key="1">
    <citation type="journal article" date="2022" name="Int. J. Syst. Evol. Microbiol.">
        <title>Pseudomonas aegrilactucae sp. nov. and Pseudomonas morbosilactucae sp. nov., pathogens causing bacterial rot of lettuce in Japan.</title>
        <authorList>
            <person name="Sawada H."/>
            <person name="Fujikawa T."/>
            <person name="Satou M."/>
        </authorList>
    </citation>
    <scope>NUCLEOTIDE SEQUENCE [LARGE SCALE GENOMIC DNA]</scope>
    <source>
        <strain evidence="1 2">MAFF 302030</strain>
    </source>
</reference>